<feature type="non-terminal residue" evidence="3">
    <location>
        <position position="1"/>
    </location>
</feature>
<reference evidence="3 4" key="1">
    <citation type="journal article" date="2018" name="Sci. Rep.">
        <title>Comparative genomics provides insights into the lifestyle and reveals functional heterogeneity of dark septate endophytic fungi.</title>
        <authorList>
            <person name="Knapp D.G."/>
            <person name="Nemeth J.B."/>
            <person name="Barry K."/>
            <person name="Hainaut M."/>
            <person name="Henrissat B."/>
            <person name="Johnson J."/>
            <person name="Kuo A."/>
            <person name="Lim J.H.P."/>
            <person name="Lipzen A."/>
            <person name="Nolan M."/>
            <person name="Ohm R.A."/>
            <person name="Tamas L."/>
            <person name="Grigoriev I.V."/>
            <person name="Spatafora J.W."/>
            <person name="Nagy L.G."/>
            <person name="Kovacs G.M."/>
        </authorList>
    </citation>
    <scope>NUCLEOTIDE SEQUENCE [LARGE SCALE GENOMIC DNA]</scope>
    <source>
        <strain evidence="3 4">DSE2036</strain>
    </source>
</reference>
<dbReference type="OrthoDB" id="3796230at2759"/>
<dbReference type="STRING" id="97972.A0A2V1CZA8"/>
<evidence type="ECO:0000259" key="2">
    <source>
        <dbReference type="Pfam" id="PF20209"/>
    </source>
</evidence>
<feature type="domain" description="DUF6570" evidence="2">
    <location>
        <begin position="1"/>
        <end position="88"/>
    </location>
</feature>
<dbReference type="EMBL" id="KZ805970">
    <property type="protein sequence ID" value="PVH91078.1"/>
    <property type="molecule type" value="Genomic_DNA"/>
</dbReference>
<accession>A0A2V1CZA8</accession>
<evidence type="ECO:0000313" key="4">
    <source>
        <dbReference type="Proteomes" id="UP000244855"/>
    </source>
</evidence>
<name>A0A2V1CZA8_9PLEO</name>
<evidence type="ECO:0000313" key="3">
    <source>
        <dbReference type="EMBL" id="PVH91078.1"/>
    </source>
</evidence>
<protein>
    <recommendedName>
        <fullName evidence="2">DUF6570 domain-containing protein</fullName>
    </recommendedName>
</protein>
<evidence type="ECO:0000256" key="1">
    <source>
        <dbReference type="SAM" id="MobiDB-lite"/>
    </source>
</evidence>
<dbReference type="Pfam" id="PF20209">
    <property type="entry name" value="DUF6570"/>
    <property type="match status" value="1"/>
</dbReference>
<dbReference type="Proteomes" id="UP000244855">
    <property type="component" value="Unassembled WGS sequence"/>
</dbReference>
<sequence length="139" mass="15812">LPPLTQVEEMLIARVHCHVEVRMIRGAQFKYKGHVINFLNKTAKIYNVLPLLPSDLEIILLRPAGYKNNERMSRQFRKDYRVRRSVIHVISDENLDGLPVDGFVDDSLIQMDLAADEVTKDTLGDDEVEADEPETAAVP</sequence>
<dbReference type="AlphaFoldDB" id="A0A2V1CZA8"/>
<gene>
    <name evidence="3" type="ORF">DM02DRAFT_468628</name>
</gene>
<feature type="non-terminal residue" evidence="3">
    <location>
        <position position="139"/>
    </location>
</feature>
<keyword evidence="4" id="KW-1185">Reference proteome</keyword>
<organism evidence="3 4">
    <name type="scientific">Periconia macrospinosa</name>
    <dbReference type="NCBI Taxonomy" id="97972"/>
    <lineage>
        <taxon>Eukaryota</taxon>
        <taxon>Fungi</taxon>
        <taxon>Dikarya</taxon>
        <taxon>Ascomycota</taxon>
        <taxon>Pezizomycotina</taxon>
        <taxon>Dothideomycetes</taxon>
        <taxon>Pleosporomycetidae</taxon>
        <taxon>Pleosporales</taxon>
        <taxon>Massarineae</taxon>
        <taxon>Periconiaceae</taxon>
        <taxon>Periconia</taxon>
    </lineage>
</organism>
<feature type="compositionally biased region" description="Acidic residues" evidence="1">
    <location>
        <begin position="124"/>
        <end position="139"/>
    </location>
</feature>
<dbReference type="InterPro" id="IPR046700">
    <property type="entry name" value="DUF6570"/>
</dbReference>
<proteinExistence type="predicted"/>
<feature type="region of interest" description="Disordered" evidence="1">
    <location>
        <begin position="120"/>
        <end position="139"/>
    </location>
</feature>